<comment type="caution">
    <text evidence="2">The sequence shown here is derived from an EMBL/GenBank/DDBJ whole genome shotgun (WGS) entry which is preliminary data.</text>
</comment>
<dbReference type="AlphaFoldDB" id="A0A0S7XKT1"/>
<protein>
    <recommendedName>
        <fullName evidence="1">DUF5615 domain-containing protein</fullName>
    </recommendedName>
</protein>
<dbReference type="Proteomes" id="UP000051861">
    <property type="component" value="Unassembled WGS sequence"/>
</dbReference>
<proteinExistence type="predicted"/>
<dbReference type="EMBL" id="LIZX01000247">
    <property type="protein sequence ID" value="KPJ63064.1"/>
    <property type="molecule type" value="Genomic_DNA"/>
</dbReference>
<dbReference type="Pfam" id="PF18480">
    <property type="entry name" value="DUF5615"/>
    <property type="match status" value="1"/>
</dbReference>
<name>A0A0S7XKT1_UNCSA</name>
<organism evidence="2 3">
    <name type="scientific">candidate division WOR-1 bacterium DG_54_3</name>
    <dbReference type="NCBI Taxonomy" id="1703775"/>
    <lineage>
        <taxon>Bacteria</taxon>
        <taxon>Bacillati</taxon>
        <taxon>Saganbacteria</taxon>
    </lineage>
</organism>
<gene>
    <name evidence="2" type="ORF">AMJ44_14835</name>
</gene>
<dbReference type="InterPro" id="IPR041049">
    <property type="entry name" value="DUF5615"/>
</dbReference>
<accession>A0A0S7XKT1</accession>
<reference evidence="2 3" key="1">
    <citation type="journal article" date="2015" name="Microbiome">
        <title>Genomic resolution of linkages in carbon, nitrogen, and sulfur cycling among widespread estuary sediment bacteria.</title>
        <authorList>
            <person name="Baker B.J."/>
            <person name="Lazar C.S."/>
            <person name="Teske A.P."/>
            <person name="Dick G.J."/>
        </authorList>
    </citation>
    <scope>NUCLEOTIDE SEQUENCE [LARGE SCALE GENOMIC DNA]</scope>
    <source>
        <strain evidence="2">DG_54_3</strain>
    </source>
</reference>
<dbReference type="PATRIC" id="fig|1703775.3.peg.2539"/>
<feature type="domain" description="DUF5615" evidence="1">
    <location>
        <begin position="4"/>
        <end position="97"/>
    </location>
</feature>
<evidence type="ECO:0000259" key="1">
    <source>
        <dbReference type="Pfam" id="PF18480"/>
    </source>
</evidence>
<evidence type="ECO:0000313" key="2">
    <source>
        <dbReference type="EMBL" id="KPJ63064.1"/>
    </source>
</evidence>
<sequence>MSLRFFADHCISNFVVETLRSSGYEVFRLKDHIPPDSADQAVISKAQELDSILVSLNGDFVDIVAYPPANYKGVIAIQVRNHPEIIPQLMRRLKEYLSAHPEGNHYKGKLLLVEVHRIRVRE</sequence>
<evidence type="ECO:0000313" key="3">
    <source>
        <dbReference type="Proteomes" id="UP000051861"/>
    </source>
</evidence>